<feature type="region of interest" description="Disordered" evidence="1">
    <location>
        <begin position="40"/>
        <end position="79"/>
    </location>
</feature>
<dbReference type="Proteomes" id="UP000070412">
    <property type="component" value="Unassembled WGS sequence"/>
</dbReference>
<feature type="region of interest" description="Disordered" evidence="1">
    <location>
        <begin position="315"/>
        <end position="335"/>
    </location>
</feature>
<evidence type="ECO:0000259" key="2">
    <source>
        <dbReference type="PROSITE" id="PS50940"/>
    </source>
</evidence>
<feature type="compositionally biased region" description="Low complexity" evidence="1">
    <location>
        <begin position="43"/>
        <end position="79"/>
    </location>
</feature>
<evidence type="ECO:0000313" key="5">
    <source>
        <dbReference type="Proteomes" id="UP000070412"/>
    </source>
</evidence>
<dbReference type="EnsemblMetazoa" id="SSS_3831s_mrna">
    <property type="protein sequence ID" value="KAF7494358.1"/>
    <property type="gene ID" value="SSS_3831"/>
</dbReference>
<name>A0A834RD61_SARSC</name>
<dbReference type="InterPro" id="IPR036508">
    <property type="entry name" value="Chitin-bd_dom_sf"/>
</dbReference>
<protein>
    <recommendedName>
        <fullName evidence="2">Chitin-binding type-2 domain-containing protein</fullName>
    </recommendedName>
</protein>
<evidence type="ECO:0000313" key="4">
    <source>
        <dbReference type="EnsemblMetazoa" id="KAF7494358.1"/>
    </source>
</evidence>
<feature type="region of interest" description="Disordered" evidence="1">
    <location>
        <begin position="235"/>
        <end position="265"/>
    </location>
</feature>
<reference evidence="5" key="1">
    <citation type="journal article" date="2020" name="PLoS Negl. Trop. Dis.">
        <title>High-quality nuclear genome for Sarcoptes scabiei-A critical resource for a neglected parasite.</title>
        <authorList>
            <person name="Korhonen P.K."/>
            <person name="Gasser R.B."/>
            <person name="Ma G."/>
            <person name="Wang T."/>
            <person name="Stroehlein A.J."/>
            <person name="Young N.D."/>
            <person name="Ang C.S."/>
            <person name="Fernando D.D."/>
            <person name="Lu H.C."/>
            <person name="Taylor S."/>
            <person name="Reynolds S.L."/>
            <person name="Mofiz E."/>
            <person name="Najaraj S.H."/>
            <person name="Gowda H."/>
            <person name="Madugundu A."/>
            <person name="Renuse S."/>
            <person name="Holt D."/>
            <person name="Pandey A."/>
            <person name="Papenfuss A.T."/>
            <person name="Fischer K."/>
        </authorList>
    </citation>
    <scope>NUCLEOTIDE SEQUENCE [LARGE SCALE GENOMIC DNA]</scope>
</reference>
<dbReference type="InterPro" id="IPR002557">
    <property type="entry name" value="Chitin-bd_dom"/>
</dbReference>
<accession>A0A834RD61</accession>
<sequence length="600" mass="67556">MKTANGDIGNNFTTDSFPSTASKVQTKSLDDLRAKTNNDYQHQHQNNNHGFTRTSSSSLFPSSSKRLPYLPSSSSSSSILYPRLNSQNYHFSQSKSIKNQNNNNNANDDDDDDRNDENLFKESIVAQLQQLLQDSSMLNINNNNNNNIDDTDNRYYDSQKRFQDQDLSDSMAYPKRIRGGLNAASGRLPSPSPPIIKFSVKDGVNEQELLSSSSSSTSFSTSSFDDVSREKKFSSDSQSFFDGTKSIDDDNGDSNNSNQPRRIKMGSFLKPRSLWRSGDPSRVVLEKYDMSDIFCKTKFKPMINPPSAVFDISRNGRHLKRSSSKNEEQNVASESKPIRFVNSEWTPLTPPRFRLAHRLGIHINRSGGKQTLVLTRSKRQIVDLNHEELEKVIGNLPQGAVVKKIDPSTTELLLRLLRNTSASEDIERKKITKIYYVYLGPKGSAESSKPTKNNNDDDFATKPIVRDLLPPPPRPPPIQSAPVTRFTTDASKKPQPKATTTTTTTTTTTEVPPIVPKAAGKRPGFTLNELDYEYGEILCEGRFSGGMPDLRNDCRIYFECNPNTIDTYACPEHQRYDLSRQQCVPEDQAFCPRFNQEQNH</sequence>
<dbReference type="EMBL" id="WVUK01000053">
    <property type="protein sequence ID" value="KAF7494358.1"/>
    <property type="molecule type" value="Genomic_DNA"/>
</dbReference>
<evidence type="ECO:0000313" key="3">
    <source>
        <dbReference type="EMBL" id="KAF7494358.1"/>
    </source>
</evidence>
<feature type="compositionally biased region" description="Pro residues" evidence="1">
    <location>
        <begin position="469"/>
        <end position="479"/>
    </location>
</feature>
<reference evidence="4" key="3">
    <citation type="submission" date="2022-06" db="UniProtKB">
        <authorList>
            <consortium name="EnsemblMetazoa"/>
        </authorList>
    </citation>
    <scope>IDENTIFICATION</scope>
</reference>
<keyword evidence="5" id="KW-1185">Reference proteome</keyword>
<dbReference type="OrthoDB" id="6516060at2759"/>
<feature type="compositionally biased region" description="Polar residues" evidence="1">
    <location>
        <begin position="8"/>
        <end position="27"/>
    </location>
</feature>
<evidence type="ECO:0000256" key="1">
    <source>
        <dbReference type="SAM" id="MobiDB-lite"/>
    </source>
</evidence>
<dbReference type="AlphaFoldDB" id="A0A834RD61"/>
<organism evidence="3">
    <name type="scientific">Sarcoptes scabiei</name>
    <name type="common">Itch mite</name>
    <name type="synonym">Acarus scabiei</name>
    <dbReference type="NCBI Taxonomy" id="52283"/>
    <lineage>
        <taxon>Eukaryota</taxon>
        <taxon>Metazoa</taxon>
        <taxon>Ecdysozoa</taxon>
        <taxon>Arthropoda</taxon>
        <taxon>Chelicerata</taxon>
        <taxon>Arachnida</taxon>
        <taxon>Acari</taxon>
        <taxon>Acariformes</taxon>
        <taxon>Sarcoptiformes</taxon>
        <taxon>Astigmata</taxon>
        <taxon>Psoroptidia</taxon>
        <taxon>Sarcoptoidea</taxon>
        <taxon>Sarcoptidae</taxon>
        <taxon>Sarcoptinae</taxon>
        <taxon>Sarcoptes</taxon>
    </lineage>
</organism>
<dbReference type="GO" id="GO:0005576">
    <property type="term" value="C:extracellular region"/>
    <property type="evidence" value="ECO:0007669"/>
    <property type="project" value="InterPro"/>
</dbReference>
<gene>
    <name evidence="3" type="ORF">SSS_3831</name>
</gene>
<feature type="compositionally biased region" description="Low complexity" evidence="1">
    <location>
        <begin position="499"/>
        <end position="509"/>
    </location>
</feature>
<feature type="region of interest" description="Disordered" evidence="1">
    <location>
        <begin position="1"/>
        <end position="28"/>
    </location>
</feature>
<feature type="region of interest" description="Disordered" evidence="1">
    <location>
        <begin position="95"/>
        <end position="116"/>
    </location>
</feature>
<reference evidence="3" key="2">
    <citation type="submission" date="2020-01" db="EMBL/GenBank/DDBJ databases">
        <authorList>
            <person name="Korhonen P.K.K."/>
            <person name="Guangxu M.G."/>
            <person name="Wang T.W."/>
            <person name="Stroehlein A.J.S."/>
            <person name="Young N.D."/>
            <person name="Ang C.-S.A."/>
            <person name="Fernando D.W.F."/>
            <person name="Lu H.L."/>
            <person name="Taylor S.T."/>
            <person name="Ehtesham M.E.M."/>
            <person name="Najaraj S.H.N."/>
            <person name="Harsha G.H.G."/>
            <person name="Madugundu A.M."/>
            <person name="Renuse S.R."/>
            <person name="Holt D.H."/>
            <person name="Pandey A.P."/>
            <person name="Papenfuss A.P."/>
            <person name="Gasser R.B.G."/>
            <person name="Fischer K.F."/>
        </authorList>
    </citation>
    <scope>NUCLEOTIDE SEQUENCE</scope>
    <source>
        <strain evidence="3">SSS_KF_BRIS2020</strain>
    </source>
</reference>
<dbReference type="PROSITE" id="PS50940">
    <property type="entry name" value="CHIT_BIND_II"/>
    <property type="match status" value="1"/>
</dbReference>
<feature type="domain" description="Chitin-binding type-2" evidence="2">
    <location>
        <begin position="536"/>
        <end position="593"/>
    </location>
</feature>
<dbReference type="GO" id="GO:0008061">
    <property type="term" value="F:chitin binding"/>
    <property type="evidence" value="ECO:0007669"/>
    <property type="project" value="InterPro"/>
</dbReference>
<dbReference type="Pfam" id="PF01607">
    <property type="entry name" value="CBM_14"/>
    <property type="match status" value="1"/>
</dbReference>
<feature type="region of interest" description="Disordered" evidence="1">
    <location>
        <begin position="444"/>
        <end position="517"/>
    </location>
</feature>
<dbReference type="SUPFAM" id="SSF57625">
    <property type="entry name" value="Invertebrate chitin-binding proteins"/>
    <property type="match status" value="1"/>
</dbReference>
<proteinExistence type="predicted"/>